<dbReference type="EC" id="2.1.2.5" evidence="6"/>
<keyword evidence="13" id="KW-0333">Golgi apparatus</keyword>
<dbReference type="GO" id="GO:0019557">
    <property type="term" value="P:L-histidine catabolic process to glutamate and formate"/>
    <property type="evidence" value="ECO:0007669"/>
    <property type="project" value="UniProtKB-UniPathway"/>
</dbReference>
<dbReference type="Gene3D" id="3.30.990.10">
    <property type="entry name" value="Formiminotransferase, N-terminal subdomain"/>
    <property type="match status" value="1"/>
</dbReference>
<evidence type="ECO:0000256" key="12">
    <source>
        <dbReference type="ARBA" id="ARBA00022954"/>
    </source>
</evidence>
<evidence type="ECO:0000256" key="16">
    <source>
        <dbReference type="ARBA" id="ARBA00023268"/>
    </source>
</evidence>
<evidence type="ECO:0000256" key="10">
    <source>
        <dbReference type="ARBA" id="ARBA00022679"/>
    </source>
</evidence>
<keyword evidence="11" id="KW-0369">Histidine metabolism</keyword>
<evidence type="ECO:0000256" key="11">
    <source>
        <dbReference type="ARBA" id="ARBA00022808"/>
    </source>
</evidence>
<keyword evidence="15" id="KW-0456">Lyase</keyword>
<reference evidence="22" key="1">
    <citation type="journal article" date="2014" name="Int. J. Syst. Evol. Microbiol.">
        <title>Complete genome sequence of Corynebacterium casei LMG S-19264T (=DSM 44701T), isolated from a smear-ripened cheese.</title>
        <authorList>
            <consortium name="US DOE Joint Genome Institute (JGI-PGF)"/>
            <person name="Walter F."/>
            <person name="Albersmeier A."/>
            <person name="Kalinowski J."/>
            <person name="Ruckert C."/>
        </authorList>
    </citation>
    <scope>NUCLEOTIDE SEQUENCE</scope>
    <source>
        <strain evidence="22">CGMCC 1.15448</strain>
    </source>
</reference>
<dbReference type="InterPro" id="IPR013802">
    <property type="entry name" value="Formiminotransferase_C"/>
</dbReference>
<keyword evidence="10" id="KW-0808">Transferase</keyword>
<evidence type="ECO:0000313" key="22">
    <source>
        <dbReference type="EMBL" id="GGA86169.1"/>
    </source>
</evidence>
<dbReference type="Pfam" id="PF07837">
    <property type="entry name" value="FTCD_N"/>
    <property type="match status" value="1"/>
</dbReference>
<dbReference type="AlphaFoldDB" id="A0A8J2U8R3"/>
<dbReference type="GO" id="GO:0030409">
    <property type="term" value="F:glutamate formimidoyltransferase activity"/>
    <property type="evidence" value="ECO:0007669"/>
    <property type="project" value="UniProtKB-EC"/>
</dbReference>
<dbReference type="RefSeq" id="WP_188928509.1">
    <property type="nucleotide sequence ID" value="NZ_BMJC01000001.1"/>
</dbReference>
<evidence type="ECO:0000256" key="2">
    <source>
        <dbReference type="ARBA" id="ARBA00004555"/>
    </source>
</evidence>
<keyword evidence="14" id="KW-0206">Cytoskeleton</keyword>
<dbReference type="GO" id="GO:0005814">
    <property type="term" value="C:centriole"/>
    <property type="evidence" value="ECO:0007669"/>
    <property type="project" value="UniProtKB-SubCell"/>
</dbReference>
<evidence type="ECO:0000256" key="3">
    <source>
        <dbReference type="ARBA" id="ARBA00005082"/>
    </source>
</evidence>
<dbReference type="InterPro" id="IPR036178">
    <property type="entry name" value="Formintransfe-cycloase-like_sf"/>
</dbReference>
<dbReference type="SMART" id="SM01221">
    <property type="entry name" value="FTCD"/>
    <property type="match status" value="1"/>
</dbReference>
<proteinExistence type="inferred from homology"/>
<feature type="domain" description="Formiminotransferase N-terminal subdomain" evidence="21">
    <location>
        <begin position="3"/>
        <end position="180"/>
    </location>
</feature>
<dbReference type="Gene3D" id="3.30.70.670">
    <property type="entry name" value="Formiminotransferase, C-terminal subdomain"/>
    <property type="match status" value="1"/>
</dbReference>
<evidence type="ECO:0000256" key="6">
    <source>
        <dbReference type="ARBA" id="ARBA00012252"/>
    </source>
</evidence>
<dbReference type="InterPro" id="IPR004227">
    <property type="entry name" value="Formiminotransferase_cat"/>
</dbReference>
<sequence>MEPIIECVPNFSEGRNPEIIKQITNEIESVAGVRLLNVDPGKATNRTVVTFVGSPQAVIDAAFLAIKRAGEVIDMRSHKGEHPRMGATDVCPLIPIAGITMEETAVWAQRLAKRVGEELHIPVYLYEAAQPDKSRSNLSVIRAGEYEGFFKKITLPEWKPDFGPAGFDARRGGTVIGARDFLVAYNVNLNTTSPRRANAIAFDVREAGRVIKEGEQPVQVPGSLRSVKAIGWFIEEYGIAQISMNLTNIRVTPVHIAFDEVCRKAAERGIRVTGSELVGLIPLQSMLDAGRYFLEKQQRSTGVSEKELIRIAILSMGLEDLGPFIPEERIIEYQLRNPADEKLVRMPLRDFADETASESPAPGGGSISAYVGALGASLATMVANLSSHKKGWDSRWREFSDWAQKGQGYKDELIRLVDADTRAFNAIMAAFGLPKGNPTEKAARHSAIQEATKMAIEIPFRVMTVAAESMGLIRAMAETGNPNSVSDAGVGAVCARAAVLGAFMNVRINAAGYEDKAYVVDILARGNALQDETIRAEAAILQLVNEKIGM</sequence>
<dbReference type="Proteomes" id="UP000607559">
    <property type="component" value="Unassembled WGS sequence"/>
</dbReference>
<dbReference type="GO" id="GO:0005542">
    <property type="term" value="F:folic acid binding"/>
    <property type="evidence" value="ECO:0007669"/>
    <property type="project" value="UniProtKB-KW"/>
</dbReference>
<dbReference type="Pfam" id="PF04961">
    <property type="entry name" value="FTCD_C"/>
    <property type="match status" value="1"/>
</dbReference>
<gene>
    <name evidence="22" type="ORF">GCM10011511_06530</name>
</gene>
<evidence type="ECO:0000256" key="15">
    <source>
        <dbReference type="ARBA" id="ARBA00023239"/>
    </source>
</evidence>
<dbReference type="InterPro" id="IPR037064">
    <property type="entry name" value="Formiminotransferase_N_sf"/>
</dbReference>
<evidence type="ECO:0000256" key="14">
    <source>
        <dbReference type="ARBA" id="ARBA00023212"/>
    </source>
</evidence>
<evidence type="ECO:0000256" key="13">
    <source>
        <dbReference type="ARBA" id="ARBA00023034"/>
    </source>
</evidence>
<evidence type="ECO:0000256" key="4">
    <source>
        <dbReference type="ARBA" id="ARBA00008297"/>
    </source>
</evidence>
<dbReference type="SMART" id="SM01222">
    <property type="entry name" value="FTCD_N"/>
    <property type="match status" value="1"/>
</dbReference>
<dbReference type="GO" id="GO:0019556">
    <property type="term" value="P:L-histidine catabolic process to glutamate and formamide"/>
    <property type="evidence" value="ECO:0007669"/>
    <property type="project" value="UniProtKB-UniPathway"/>
</dbReference>
<comment type="caution">
    <text evidence="22">The sequence shown here is derived from an EMBL/GenBank/DDBJ whole genome shotgun (WGS) entry which is preliminary data.</text>
</comment>
<evidence type="ECO:0000256" key="1">
    <source>
        <dbReference type="ARBA" id="ARBA00004114"/>
    </source>
</evidence>
<evidence type="ECO:0000259" key="20">
    <source>
        <dbReference type="SMART" id="SM01221"/>
    </source>
</evidence>
<evidence type="ECO:0000256" key="19">
    <source>
        <dbReference type="ARBA" id="ARBA00030029"/>
    </source>
</evidence>
<name>A0A8J2U8R3_9BACT</name>
<dbReference type="GO" id="GO:0030412">
    <property type="term" value="F:formimidoyltetrahydrofolate cyclodeaminase activity"/>
    <property type="evidence" value="ECO:0007669"/>
    <property type="project" value="UniProtKB-EC"/>
</dbReference>
<dbReference type="InterPro" id="IPR022384">
    <property type="entry name" value="FormiminoTrfase_cat_dom_sf"/>
</dbReference>
<comment type="function">
    <text evidence="17">Folate-dependent enzyme, that displays both transferase and deaminase activity. Serves to channel one-carbon units from formiminoglutamate to the folate pool.</text>
</comment>
<dbReference type="SUPFAM" id="SSF55116">
    <property type="entry name" value="Formiminotransferase domain of formiminotransferase-cyclodeaminase"/>
    <property type="match status" value="2"/>
</dbReference>
<dbReference type="Pfam" id="PF02971">
    <property type="entry name" value="FTCD"/>
    <property type="match status" value="1"/>
</dbReference>
<keyword evidence="23" id="KW-1185">Reference proteome</keyword>
<feature type="domain" description="Formiminotransferase C-terminal subdomain" evidence="20">
    <location>
        <begin position="181"/>
        <end position="334"/>
    </location>
</feature>
<dbReference type="PANTHER" id="PTHR12234">
    <property type="entry name" value="FORMIMINOTRANSFERASE-CYCLODEAMINASE"/>
    <property type="match status" value="1"/>
</dbReference>
<keyword evidence="9" id="KW-0963">Cytoplasm</keyword>
<dbReference type="InterPro" id="IPR012886">
    <property type="entry name" value="Formiminotransferase_N"/>
</dbReference>
<dbReference type="PANTHER" id="PTHR12234:SF0">
    <property type="entry name" value="FORMIMIDOYLTRANSFERASE-CYCLODEAMINASE"/>
    <property type="match status" value="1"/>
</dbReference>
<comment type="subcellular location">
    <subcellularLocation>
        <location evidence="1">Cytoplasm</location>
        <location evidence="1">Cytoskeleton</location>
        <location evidence="1">Microtubule organizing center</location>
        <location evidence="1">Centrosome</location>
        <location evidence="1">Centriole</location>
    </subcellularLocation>
    <subcellularLocation>
        <location evidence="2">Golgi apparatus</location>
    </subcellularLocation>
</comment>
<dbReference type="Gene3D" id="1.20.120.680">
    <property type="entry name" value="Formiminotetrahydrofolate cyclodeaminase monomer, up-and-down helical bundle"/>
    <property type="match status" value="1"/>
</dbReference>
<keyword evidence="12" id="KW-0290">Folate-binding</keyword>
<protein>
    <recommendedName>
        <fullName evidence="8">Formimidoyltransferase-cyclodeaminase</fullName>
        <ecNumber evidence="6">2.1.2.5</ecNumber>
        <ecNumber evidence="7">4.3.1.4</ecNumber>
    </recommendedName>
    <alternativeName>
        <fullName evidence="19">Formiminotransferase-cyclodeaminase</fullName>
    </alternativeName>
</protein>
<evidence type="ECO:0000256" key="18">
    <source>
        <dbReference type="ARBA" id="ARBA00025915"/>
    </source>
</evidence>
<evidence type="ECO:0000256" key="9">
    <source>
        <dbReference type="ARBA" id="ARBA00022490"/>
    </source>
</evidence>
<evidence type="ECO:0000256" key="8">
    <source>
        <dbReference type="ARBA" id="ARBA00017787"/>
    </source>
</evidence>
<dbReference type="InterPro" id="IPR037070">
    <property type="entry name" value="Formiminotransferase_C_sf"/>
</dbReference>
<dbReference type="SUPFAM" id="SSF101262">
    <property type="entry name" value="Methenyltetrahydrofolate cyclohydrolase-like"/>
    <property type="match status" value="1"/>
</dbReference>
<dbReference type="InterPro" id="IPR007044">
    <property type="entry name" value="Cyclodeamin/CycHdrlase"/>
</dbReference>
<dbReference type="InterPro" id="IPR051623">
    <property type="entry name" value="FTCD"/>
</dbReference>
<dbReference type="UniPathway" id="UPA00379">
    <property type="reaction ID" value="UER00555"/>
</dbReference>
<organism evidence="22 23">
    <name type="scientific">Puia dinghuensis</name>
    <dbReference type="NCBI Taxonomy" id="1792502"/>
    <lineage>
        <taxon>Bacteria</taxon>
        <taxon>Pseudomonadati</taxon>
        <taxon>Bacteroidota</taxon>
        <taxon>Chitinophagia</taxon>
        <taxon>Chitinophagales</taxon>
        <taxon>Chitinophagaceae</taxon>
        <taxon>Puia</taxon>
    </lineage>
</organism>
<dbReference type="NCBIfam" id="TIGR02024">
    <property type="entry name" value="FtcD"/>
    <property type="match status" value="1"/>
</dbReference>
<reference evidence="22" key="2">
    <citation type="submission" date="2020-09" db="EMBL/GenBank/DDBJ databases">
        <authorList>
            <person name="Sun Q."/>
            <person name="Zhou Y."/>
        </authorList>
    </citation>
    <scope>NUCLEOTIDE SEQUENCE</scope>
    <source>
        <strain evidence="22">CGMCC 1.15448</strain>
    </source>
</reference>
<evidence type="ECO:0000259" key="21">
    <source>
        <dbReference type="SMART" id="SM01222"/>
    </source>
</evidence>
<keyword evidence="16" id="KW-0511">Multifunctional enzyme</keyword>
<comment type="similarity">
    <text evidence="4">In the N-terminal section; belongs to the formiminotransferase family.</text>
</comment>
<evidence type="ECO:0000256" key="17">
    <source>
        <dbReference type="ARBA" id="ARBA00025506"/>
    </source>
</evidence>
<dbReference type="EMBL" id="BMJC01000001">
    <property type="protein sequence ID" value="GGA86169.1"/>
    <property type="molecule type" value="Genomic_DNA"/>
</dbReference>
<dbReference type="EC" id="4.3.1.4" evidence="7"/>
<evidence type="ECO:0000313" key="23">
    <source>
        <dbReference type="Proteomes" id="UP000607559"/>
    </source>
</evidence>
<evidence type="ECO:0000256" key="7">
    <source>
        <dbReference type="ARBA" id="ARBA00012998"/>
    </source>
</evidence>
<evidence type="ECO:0000256" key="5">
    <source>
        <dbReference type="ARBA" id="ARBA00010825"/>
    </source>
</evidence>
<comment type="pathway">
    <text evidence="3">Amino-acid degradation; L-histidine degradation into L-glutamate; L-glutamate from N-formimidoyl-L-glutamate (transferase route): step 1/1.</text>
</comment>
<comment type="similarity">
    <text evidence="5">In the C-terminal section; belongs to the cyclodeaminase/cyclohydrolase family.</text>
</comment>
<accession>A0A8J2U8R3</accession>
<comment type="subunit">
    <text evidence="18">Homooctamer, including four polyglutamate binding sites. The subunits are arranged as a tetramer of dimers, and form a planar ring-shaped structure.</text>
</comment>